<dbReference type="Proteomes" id="UP000053354">
    <property type="component" value="Chromosome"/>
</dbReference>
<feature type="domain" description="Prophage endopeptidase tail N-terminal" evidence="2">
    <location>
        <begin position="12"/>
        <end position="85"/>
    </location>
</feature>
<sequence length="619" mass="69625">MLAIRDLYGEEYILTGASEIKRTRRVNGERELSLTIEKTDQNAHFFDDIGKLWRVIDFDREEYPVLIYRDIAKGDGYVRQVSCLHSFFDDMRNHVVYESFSSSKTFIDMMNFIFDRSGYTFNIVSSFYAKTFENFGDDYGLELFKTALERYEAEFTVDGKVVTLQKEIGETTDFQYRHKFNLESIERNVDALDFSTYGKAYGKNGLFAEYTSPLAALHGSRPIKAIRDERFTVYQSLFEKVKKTVDDSLKISLIVKQNDLRASGYNKIHPNEGDMILLIDERLDLKVDTRIVEITEYFHPNGTVLDCDVTLSNFSNIFEQQRRIHNATKTLADAIEGKRPLPFEALAYAVQQATTALQSAQTELTFPESGGILAIDKVNPNIMVLFNSAGIGVSRDGGQTFPEALTGYGINATAITSGTVNTSLVRLEGADGKIFLTGDEFKSTSLTDTNKFVRITPGNIDVEGGGLNVKRPDGYTTIYNGMSVYDVNIQAITVPMFHSAGVAQVQKGYSVWMRSRSTVSLDYNQYRFKHDSRYLKVGFRLLAGGSNRAHLEIWRGGVKVASAFTNVTDEYDPSVLNGSVLTVDMGVPDGQRDTFQIRMRSSLDGADVFAIVSDYWQEG</sequence>
<dbReference type="RefSeq" id="WP_065524808.1">
    <property type="nucleotide sequence ID" value="NZ_CP016540.2"/>
</dbReference>
<evidence type="ECO:0000259" key="2">
    <source>
        <dbReference type="Pfam" id="PF18994"/>
    </source>
</evidence>
<dbReference type="OrthoDB" id="2311165at2"/>
<dbReference type="EMBL" id="CP016540">
    <property type="protein sequence ID" value="ANU28462.1"/>
    <property type="molecule type" value="Genomic_DNA"/>
</dbReference>
<evidence type="ECO:0000313" key="4">
    <source>
        <dbReference type="Proteomes" id="UP000053354"/>
    </source>
</evidence>
<keyword evidence="4" id="KW-1185">Reference proteome</keyword>
<name>A0A1B1S5J2_9BACL</name>
<dbReference type="Gene3D" id="2.130.10.10">
    <property type="entry name" value="YVTN repeat-like/Quinoprotein amine dehydrogenase"/>
    <property type="match status" value="1"/>
</dbReference>
<reference evidence="3" key="1">
    <citation type="submission" date="2016-10" db="EMBL/GenBank/DDBJ databases">
        <authorList>
            <person name="See-Too W.S."/>
        </authorList>
    </citation>
    <scope>NUCLEOTIDE SEQUENCE</scope>
    <source>
        <strain evidence="3">L10.15</strain>
    </source>
</reference>
<protein>
    <recommendedName>
        <fullName evidence="5">Prophage tail endopeptidase domain-containing protein</fullName>
    </recommendedName>
</protein>
<dbReference type="InterPro" id="IPR015943">
    <property type="entry name" value="WD40/YVTN_repeat-like_dom_sf"/>
</dbReference>
<organism evidence="3 4">
    <name type="scientific">Planococcus versutus</name>
    <dbReference type="NCBI Taxonomy" id="1302659"/>
    <lineage>
        <taxon>Bacteria</taxon>
        <taxon>Bacillati</taxon>
        <taxon>Bacillota</taxon>
        <taxon>Bacilli</taxon>
        <taxon>Bacillales</taxon>
        <taxon>Caryophanaceae</taxon>
        <taxon>Planococcus</taxon>
    </lineage>
</organism>
<dbReference type="KEGG" id="pll:I858_015845"/>
<dbReference type="Gene3D" id="3.55.50.40">
    <property type="match status" value="1"/>
</dbReference>
<evidence type="ECO:0000259" key="1">
    <source>
        <dbReference type="Pfam" id="PF06605"/>
    </source>
</evidence>
<dbReference type="STRING" id="1302659.I858_015845"/>
<proteinExistence type="predicted"/>
<accession>A0A1B1S5J2</accession>
<gene>
    <name evidence="3" type="ORF">I858_015845</name>
</gene>
<dbReference type="Pfam" id="PF06605">
    <property type="entry name" value="Prophage_tail"/>
    <property type="match status" value="1"/>
</dbReference>
<dbReference type="InterPro" id="IPR010572">
    <property type="entry name" value="Tail_dom"/>
</dbReference>
<dbReference type="InterPro" id="IPR044051">
    <property type="entry name" value="Prophage_tail_N"/>
</dbReference>
<dbReference type="Pfam" id="PF18994">
    <property type="entry name" value="Prophage_tailD1"/>
    <property type="match status" value="1"/>
</dbReference>
<dbReference type="AlphaFoldDB" id="A0A1B1S5J2"/>
<evidence type="ECO:0000313" key="3">
    <source>
        <dbReference type="EMBL" id="ANU28462.1"/>
    </source>
</evidence>
<feature type="domain" description="Tail spike" evidence="1">
    <location>
        <begin position="87"/>
        <end position="316"/>
    </location>
</feature>
<evidence type="ECO:0008006" key="5">
    <source>
        <dbReference type="Google" id="ProtNLM"/>
    </source>
</evidence>